<evidence type="ECO:0000313" key="10">
    <source>
        <dbReference type="Proteomes" id="UP000503336"/>
    </source>
</evidence>
<gene>
    <name evidence="9" type="ORF">G5B40_15135</name>
</gene>
<dbReference type="GO" id="GO:0071916">
    <property type="term" value="F:dipeptide transmembrane transporter activity"/>
    <property type="evidence" value="ECO:0007669"/>
    <property type="project" value="TreeGrafter"/>
</dbReference>
<dbReference type="PANTHER" id="PTHR43163:SF6">
    <property type="entry name" value="DIPEPTIDE TRANSPORT SYSTEM PERMEASE PROTEIN DPPB-RELATED"/>
    <property type="match status" value="1"/>
</dbReference>
<dbReference type="InterPro" id="IPR035906">
    <property type="entry name" value="MetI-like_sf"/>
</dbReference>
<dbReference type="Pfam" id="PF19300">
    <property type="entry name" value="BPD_transp_1_N"/>
    <property type="match status" value="1"/>
</dbReference>
<dbReference type="EMBL" id="CP049056">
    <property type="protein sequence ID" value="QIE57927.1"/>
    <property type="molecule type" value="Genomic_DNA"/>
</dbReference>
<organism evidence="9 10">
    <name type="scientific">Pikeienuella piscinae</name>
    <dbReference type="NCBI Taxonomy" id="2748098"/>
    <lineage>
        <taxon>Bacteria</taxon>
        <taxon>Pseudomonadati</taxon>
        <taxon>Pseudomonadota</taxon>
        <taxon>Alphaproteobacteria</taxon>
        <taxon>Rhodobacterales</taxon>
        <taxon>Paracoccaceae</taxon>
        <taxon>Pikeienuella</taxon>
    </lineage>
</organism>
<feature type="transmembrane region" description="Helical" evidence="7">
    <location>
        <begin position="133"/>
        <end position="158"/>
    </location>
</feature>
<dbReference type="PROSITE" id="PS50928">
    <property type="entry name" value="ABC_TM1"/>
    <property type="match status" value="1"/>
</dbReference>
<dbReference type="AlphaFoldDB" id="A0A7M3T7E6"/>
<accession>A0A7M3T7E6</accession>
<evidence type="ECO:0000313" key="9">
    <source>
        <dbReference type="EMBL" id="QIE57927.1"/>
    </source>
</evidence>
<proteinExistence type="inferred from homology"/>
<keyword evidence="5 7" id="KW-1133">Transmembrane helix</keyword>
<feature type="transmembrane region" description="Helical" evidence="7">
    <location>
        <begin position="226"/>
        <end position="252"/>
    </location>
</feature>
<evidence type="ECO:0000259" key="8">
    <source>
        <dbReference type="PROSITE" id="PS50928"/>
    </source>
</evidence>
<evidence type="ECO:0000256" key="1">
    <source>
        <dbReference type="ARBA" id="ARBA00004651"/>
    </source>
</evidence>
<keyword evidence="3" id="KW-1003">Cell membrane</keyword>
<dbReference type="Pfam" id="PF00528">
    <property type="entry name" value="BPD_transp_1"/>
    <property type="match status" value="1"/>
</dbReference>
<dbReference type="PANTHER" id="PTHR43163">
    <property type="entry name" value="DIPEPTIDE TRANSPORT SYSTEM PERMEASE PROTEIN DPPB-RELATED"/>
    <property type="match status" value="1"/>
</dbReference>
<feature type="domain" description="ABC transmembrane type-1" evidence="8">
    <location>
        <begin position="94"/>
        <end position="295"/>
    </location>
</feature>
<comment type="similarity">
    <text evidence="7">Belongs to the binding-protein-dependent transport system permease family.</text>
</comment>
<dbReference type="Gene3D" id="1.10.3720.10">
    <property type="entry name" value="MetI-like"/>
    <property type="match status" value="1"/>
</dbReference>
<feature type="transmembrane region" description="Helical" evidence="7">
    <location>
        <begin position="272"/>
        <end position="298"/>
    </location>
</feature>
<dbReference type="Proteomes" id="UP000503336">
    <property type="component" value="Chromosome"/>
</dbReference>
<feature type="transmembrane region" description="Helical" evidence="7">
    <location>
        <begin position="12"/>
        <end position="30"/>
    </location>
</feature>
<evidence type="ECO:0000256" key="5">
    <source>
        <dbReference type="ARBA" id="ARBA00022989"/>
    </source>
</evidence>
<keyword evidence="4 7" id="KW-0812">Transmembrane</keyword>
<protein>
    <submittedName>
        <fullName evidence="9">ABC transporter permease</fullName>
    </submittedName>
</protein>
<keyword evidence="10" id="KW-1185">Reference proteome</keyword>
<dbReference type="InterPro" id="IPR045621">
    <property type="entry name" value="BPD_transp_1_N"/>
</dbReference>
<reference evidence="9 10" key="1">
    <citation type="submission" date="2020-02" db="EMBL/GenBank/DDBJ databases">
        <title>complete genome sequence of Rhodobacteraceae bacterium.</title>
        <authorList>
            <person name="Park J."/>
            <person name="Kim Y.-S."/>
            <person name="Kim K.-H."/>
        </authorList>
    </citation>
    <scope>NUCLEOTIDE SEQUENCE [LARGE SCALE GENOMIC DNA]</scope>
    <source>
        <strain evidence="9 10">RR4-56</strain>
    </source>
</reference>
<evidence type="ECO:0000256" key="3">
    <source>
        <dbReference type="ARBA" id="ARBA00022475"/>
    </source>
</evidence>
<dbReference type="CDD" id="cd06261">
    <property type="entry name" value="TM_PBP2"/>
    <property type="match status" value="1"/>
</dbReference>
<dbReference type="SUPFAM" id="SSF161098">
    <property type="entry name" value="MetI-like"/>
    <property type="match status" value="1"/>
</dbReference>
<sequence>MLRALLKKIARSILTLWLVVTFAFVVLRLSGDPALAVLSDQAMPESVLAFREAWGLDLPIHQQYLAYLKAVLTGDFGVSYASRSPVTGLIAERAPMTLLLMGLSLLLMLAIGIPAGVLAAVRRNSFIDRLVMGLVVLAHGLPSYVTGILLILVFTVQLRLLPGSGAETPLSLIMPVITIGASGAAVIARYCRSSMLEVLNRPFITAAVAKGVSPRRVLWRHAFPNAAIPLITIIGFIVGGLIGGAAITETIFGWPGLGRLLVASVQSRDLAVVQALLLLIAACMVVANLTVDLLYGWLDPRTRHGSSPRNQ</sequence>
<keyword evidence="6 7" id="KW-0472">Membrane</keyword>
<feature type="transmembrane region" description="Helical" evidence="7">
    <location>
        <begin position="170"/>
        <end position="191"/>
    </location>
</feature>
<feature type="transmembrane region" description="Helical" evidence="7">
    <location>
        <begin position="98"/>
        <end position="121"/>
    </location>
</feature>
<dbReference type="KEGG" id="hdh:G5B40_15135"/>
<evidence type="ECO:0000256" key="2">
    <source>
        <dbReference type="ARBA" id="ARBA00022448"/>
    </source>
</evidence>
<evidence type="ECO:0000256" key="4">
    <source>
        <dbReference type="ARBA" id="ARBA00022692"/>
    </source>
</evidence>
<evidence type="ECO:0000256" key="7">
    <source>
        <dbReference type="RuleBase" id="RU363032"/>
    </source>
</evidence>
<dbReference type="InterPro" id="IPR000515">
    <property type="entry name" value="MetI-like"/>
</dbReference>
<evidence type="ECO:0000256" key="6">
    <source>
        <dbReference type="ARBA" id="ARBA00023136"/>
    </source>
</evidence>
<keyword evidence="2 7" id="KW-0813">Transport</keyword>
<name>A0A7M3T7E6_9RHOB</name>
<dbReference type="GO" id="GO:0005886">
    <property type="term" value="C:plasma membrane"/>
    <property type="evidence" value="ECO:0007669"/>
    <property type="project" value="UniProtKB-SubCell"/>
</dbReference>
<comment type="subcellular location">
    <subcellularLocation>
        <location evidence="1 7">Cell membrane</location>
        <topology evidence="1 7">Multi-pass membrane protein</topology>
    </subcellularLocation>
</comment>